<dbReference type="InterPro" id="IPR011611">
    <property type="entry name" value="PfkB_dom"/>
</dbReference>
<evidence type="ECO:0000313" key="8">
    <source>
        <dbReference type="Proteomes" id="UP000472755"/>
    </source>
</evidence>
<evidence type="ECO:0000256" key="3">
    <source>
        <dbReference type="ARBA" id="ARBA00022741"/>
    </source>
</evidence>
<dbReference type="GO" id="GO:0005524">
    <property type="term" value="F:ATP binding"/>
    <property type="evidence" value="ECO:0007669"/>
    <property type="project" value="UniProtKB-KW"/>
</dbReference>
<keyword evidence="2" id="KW-0808">Transferase</keyword>
<protein>
    <submittedName>
        <fullName evidence="7">Sugar kinase</fullName>
    </submittedName>
</protein>
<proteinExistence type="inferred from homology"/>
<sequence length="336" mass="35182">MEKGGNSGNIGARKPILALGELLVDLVPGREGMRIEDAGPVVKTASGSAGIFACAATLLGGRGGFIGKVGRDSLSRMVAGTLRGQGVDLSRLIVSDEGQMGLAFLEYLPEGRNYQYYRKNSVGSLLRASELDAEYISGAYAVHFPGMLLELTEEMRGACERLVEIAREKGILVSFDPNIRRELSADAAARARLLWAVRHADVVAPTLSEGQMITGETSIGDVLRALHAMGPRVVALTRDKDGAVLSRGGEVAVAAGIDEEPVDPTGAGDTLAAALCVGLQEDMSLARLAAFCNCAGTLVIKKKGAIGMALPERGQVDAMVASGVCRVECMPLESLV</sequence>
<reference evidence="7 8" key="1">
    <citation type="journal article" date="2019" name="Nat. Med.">
        <title>A library of human gut bacterial isolates paired with longitudinal multiomics data enables mechanistic microbiome research.</title>
        <authorList>
            <person name="Poyet M."/>
            <person name="Groussin M."/>
            <person name="Gibbons S.M."/>
            <person name="Avila-Pacheco J."/>
            <person name="Jiang X."/>
            <person name="Kearney S.M."/>
            <person name="Perrotta A.R."/>
            <person name="Berdy B."/>
            <person name="Zhao S."/>
            <person name="Lieberman T.D."/>
            <person name="Swanson P.K."/>
            <person name="Smith M."/>
            <person name="Roesemann S."/>
            <person name="Alexander J.E."/>
            <person name="Rich S.A."/>
            <person name="Livny J."/>
            <person name="Vlamakis H."/>
            <person name="Clish C."/>
            <person name="Bullock K."/>
            <person name="Deik A."/>
            <person name="Scott J."/>
            <person name="Pierce K.A."/>
            <person name="Xavier R.J."/>
            <person name="Alm E.J."/>
        </authorList>
    </citation>
    <scope>NUCLEOTIDE SEQUENCE [LARGE SCALE GENOMIC DNA]</scope>
    <source>
        <strain evidence="7 8">BIOML-A4</strain>
    </source>
</reference>
<evidence type="ECO:0000313" key="7">
    <source>
        <dbReference type="EMBL" id="MTS26451.1"/>
    </source>
</evidence>
<accession>A0A6L6LTC0</accession>
<dbReference type="CDD" id="cd01166">
    <property type="entry name" value="KdgK"/>
    <property type="match status" value="1"/>
</dbReference>
<organism evidence="7 8">
    <name type="scientific">Ruthenibacterium lactatiformans</name>
    <dbReference type="NCBI Taxonomy" id="1550024"/>
    <lineage>
        <taxon>Bacteria</taxon>
        <taxon>Bacillati</taxon>
        <taxon>Bacillota</taxon>
        <taxon>Clostridia</taxon>
        <taxon>Eubacteriales</taxon>
        <taxon>Oscillospiraceae</taxon>
        <taxon>Ruthenibacterium</taxon>
    </lineage>
</organism>
<comment type="caution">
    <text evidence="7">The sequence shown here is derived from an EMBL/GenBank/DDBJ whole genome shotgun (WGS) entry which is preliminary data.</text>
</comment>
<dbReference type="PANTHER" id="PTHR43085:SF1">
    <property type="entry name" value="PSEUDOURIDINE KINASE-RELATED"/>
    <property type="match status" value="1"/>
</dbReference>
<gene>
    <name evidence="7" type="ORF">GMD59_04010</name>
</gene>
<dbReference type="SUPFAM" id="SSF53613">
    <property type="entry name" value="Ribokinase-like"/>
    <property type="match status" value="1"/>
</dbReference>
<dbReference type="Gene3D" id="3.40.1190.20">
    <property type="match status" value="1"/>
</dbReference>
<evidence type="ECO:0000256" key="5">
    <source>
        <dbReference type="ARBA" id="ARBA00022840"/>
    </source>
</evidence>
<keyword evidence="5" id="KW-0067">ATP-binding</keyword>
<dbReference type="AlphaFoldDB" id="A0A6L6LTC0"/>
<feature type="domain" description="Carbohydrate kinase PfkB" evidence="6">
    <location>
        <begin position="16"/>
        <end position="308"/>
    </location>
</feature>
<dbReference type="InterPro" id="IPR029056">
    <property type="entry name" value="Ribokinase-like"/>
</dbReference>
<evidence type="ECO:0000256" key="4">
    <source>
        <dbReference type="ARBA" id="ARBA00022777"/>
    </source>
</evidence>
<dbReference type="RefSeq" id="WP_009324822.1">
    <property type="nucleotide sequence ID" value="NZ_JAQEHT010000004.1"/>
</dbReference>
<dbReference type="Proteomes" id="UP000472755">
    <property type="component" value="Unassembled WGS sequence"/>
</dbReference>
<dbReference type="InterPro" id="IPR050306">
    <property type="entry name" value="PfkB_Carbo_kinase"/>
</dbReference>
<keyword evidence="3" id="KW-0547">Nucleotide-binding</keyword>
<evidence type="ECO:0000259" key="6">
    <source>
        <dbReference type="Pfam" id="PF00294"/>
    </source>
</evidence>
<dbReference type="PANTHER" id="PTHR43085">
    <property type="entry name" value="HEXOKINASE FAMILY MEMBER"/>
    <property type="match status" value="1"/>
</dbReference>
<dbReference type="GO" id="GO:0016301">
    <property type="term" value="F:kinase activity"/>
    <property type="evidence" value="ECO:0007669"/>
    <property type="project" value="UniProtKB-KW"/>
</dbReference>
<evidence type="ECO:0000256" key="2">
    <source>
        <dbReference type="ARBA" id="ARBA00022679"/>
    </source>
</evidence>
<evidence type="ECO:0000256" key="1">
    <source>
        <dbReference type="ARBA" id="ARBA00010688"/>
    </source>
</evidence>
<dbReference type="Pfam" id="PF00294">
    <property type="entry name" value="PfkB"/>
    <property type="match status" value="1"/>
</dbReference>
<comment type="similarity">
    <text evidence="1">Belongs to the carbohydrate kinase PfkB family.</text>
</comment>
<dbReference type="EMBL" id="WMZU01000003">
    <property type="protein sequence ID" value="MTS26451.1"/>
    <property type="molecule type" value="Genomic_DNA"/>
</dbReference>
<name>A0A6L6LTC0_9FIRM</name>
<keyword evidence="4 7" id="KW-0418">Kinase</keyword>